<feature type="transmembrane region" description="Helical" evidence="5">
    <location>
        <begin position="55"/>
        <end position="74"/>
    </location>
</feature>
<name>A0ABU9HY88_9FLAO</name>
<keyword evidence="8" id="KW-1185">Reference proteome</keyword>
<dbReference type="PROSITE" id="PS50234">
    <property type="entry name" value="VWFA"/>
    <property type="match status" value="1"/>
</dbReference>
<dbReference type="Pfam" id="PF00092">
    <property type="entry name" value="VWA"/>
    <property type="match status" value="1"/>
</dbReference>
<evidence type="ECO:0000256" key="5">
    <source>
        <dbReference type="SAM" id="Phobius"/>
    </source>
</evidence>
<dbReference type="Proteomes" id="UP001464555">
    <property type="component" value="Unassembled WGS sequence"/>
</dbReference>
<keyword evidence="4 5" id="KW-0472">Membrane</keyword>
<protein>
    <submittedName>
        <fullName evidence="7">VWA domain-containing protein</fullName>
    </submittedName>
</protein>
<keyword evidence="3 5" id="KW-1133">Transmembrane helix</keyword>
<dbReference type="RefSeq" id="WP_341697449.1">
    <property type="nucleotide sequence ID" value="NZ_JBBYHR010000007.1"/>
</dbReference>
<dbReference type="Gene3D" id="3.40.50.410">
    <property type="entry name" value="von Willebrand factor, type A domain"/>
    <property type="match status" value="1"/>
</dbReference>
<dbReference type="EMBL" id="JBBYHR010000007">
    <property type="protein sequence ID" value="MEL1245133.1"/>
    <property type="molecule type" value="Genomic_DNA"/>
</dbReference>
<dbReference type="PANTHER" id="PTHR22550:SF5">
    <property type="entry name" value="LEUCINE ZIPPER PROTEIN 4"/>
    <property type="match status" value="1"/>
</dbReference>
<keyword evidence="2 5" id="KW-0812">Transmembrane</keyword>
<keyword evidence="1" id="KW-1003">Cell membrane</keyword>
<dbReference type="PANTHER" id="PTHR22550">
    <property type="entry name" value="SPORE GERMINATION PROTEIN"/>
    <property type="match status" value="1"/>
</dbReference>
<dbReference type="InterPro" id="IPR050768">
    <property type="entry name" value="UPF0353/GerABKA_families"/>
</dbReference>
<evidence type="ECO:0000259" key="6">
    <source>
        <dbReference type="PROSITE" id="PS50234"/>
    </source>
</evidence>
<dbReference type="InterPro" id="IPR036465">
    <property type="entry name" value="vWFA_dom_sf"/>
</dbReference>
<organism evidence="7 8">
    <name type="scientific">Flavobacterium arundinis</name>
    <dbReference type="NCBI Taxonomy" id="3139143"/>
    <lineage>
        <taxon>Bacteria</taxon>
        <taxon>Pseudomonadati</taxon>
        <taxon>Bacteroidota</taxon>
        <taxon>Flavobacteriia</taxon>
        <taxon>Flavobacteriales</taxon>
        <taxon>Flavobacteriaceae</taxon>
        <taxon>Flavobacterium</taxon>
    </lineage>
</organism>
<evidence type="ECO:0000256" key="2">
    <source>
        <dbReference type="ARBA" id="ARBA00022692"/>
    </source>
</evidence>
<sequence length="345" mass="37836">MYVFDKPIYFYLLAIIPVLVGLYLYDLYWKKKKQREFGSPEIVGRLSPGHSAFKAGLKFTIVLLALTGLVLALVNPRAGMRKEVVKTKGADIVFAIDVSKSMLAEDVAPNRLEKSKQIVSQVMKQLGADRVGIIGYAGSAFPVLPITTDYSVAKMLLEGMDTDMVSSQGTAINEALLMSASYFDDPKAGKMVVLLSDGEDHGQDSQQAAEELAKNGIKMVTVGIGTEKGATIPLKRNGVTESYKRDAEGQIVTTKLYPGPLKDLAKITGGGYIAGNDSREVAQYVAKALENIDKKGFASRQVSDYDSQYQWFLGAALLLLLVDTFLLERKTAWIMKLNLFNEKQQ</sequence>
<dbReference type="SUPFAM" id="SSF53300">
    <property type="entry name" value="vWA-like"/>
    <property type="match status" value="1"/>
</dbReference>
<evidence type="ECO:0000256" key="1">
    <source>
        <dbReference type="ARBA" id="ARBA00022475"/>
    </source>
</evidence>
<evidence type="ECO:0000256" key="3">
    <source>
        <dbReference type="ARBA" id="ARBA00022989"/>
    </source>
</evidence>
<evidence type="ECO:0000313" key="7">
    <source>
        <dbReference type="EMBL" id="MEL1245133.1"/>
    </source>
</evidence>
<comment type="caution">
    <text evidence="7">The sequence shown here is derived from an EMBL/GenBank/DDBJ whole genome shotgun (WGS) entry which is preliminary data.</text>
</comment>
<feature type="transmembrane region" description="Helical" evidence="5">
    <location>
        <begin position="6"/>
        <end position="25"/>
    </location>
</feature>
<evidence type="ECO:0000256" key="4">
    <source>
        <dbReference type="ARBA" id="ARBA00023136"/>
    </source>
</evidence>
<reference evidence="7 8" key="1">
    <citation type="submission" date="2024-04" db="EMBL/GenBank/DDBJ databases">
        <title>Flavobacterium sp. DGU11 16S ribosomal RNA gene Genome sequencing and assembly.</title>
        <authorList>
            <person name="Park S."/>
        </authorList>
    </citation>
    <scope>NUCLEOTIDE SEQUENCE [LARGE SCALE GENOMIC DNA]</scope>
    <source>
        <strain evidence="7 8">DGU11</strain>
    </source>
</reference>
<dbReference type="InterPro" id="IPR002035">
    <property type="entry name" value="VWF_A"/>
</dbReference>
<evidence type="ECO:0000313" key="8">
    <source>
        <dbReference type="Proteomes" id="UP001464555"/>
    </source>
</evidence>
<dbReference type="SMART" id="SM00327">
    <property type="entry name" value="VWA"/>
    <property type="match status" value="1"/>
</dbReference>
<gene>
    <name evidence="7" type="ORF">AAEO56_12725</name>
</gene>
<accession>A0ABU9HY88</accession>
<feature type="domain" description="VWFA" evidence="6">
    <location>
        <begin position="91"/>
        <end position="225"/>
    </location>
</feature>
<proteinExistence type="predicted"/>